<feature type="binding site" evidence="11">
    <location>
        <position position="59"/>
    </location>
    <ligand>
        <name>Zn(2+)</name>
        <dbReference type="ChEBI" id="CHEBI:29105"/>
        <note>catalytic</note>
    </ligand>
</feature>
<feature type="active site" description="Proton donor" evidence="10">
    <location>
        <position position="61"/>
    </location>
</feature>
<keyword evidence="15" id="KW-1185">Reference proteome</keyword>
<evidence type="ECO:0000256" key="12">
    <source>
        <dbReference type="RuleBase" id="RU364006"/>
    </source>
</evidence>
<dbReference type="InterPro" id="IPR002125">
    <property type="entry name" value="CMP_dCMP_dom"/>
</dbReference>
<dbReference type="CDD" id="cd01283">
    <property type="entry name" value="cytidine_deaminase"/>
    <property type="match status" value="1"/>
</dbReference>
<sequence>MASTLTPEMNKVRKTALSLLKRAYCPYSGFPVGAALIDPEGRIFTGVNVEIASFPCGWCAEVSAFGAALAAGVKDFVAMAVAVDRDEFASPCGRCRQVVCEFCYGKNMPLLLVNRKGEYHLTKIEELHAMAFLQKNLDKK</sequence>
<dbReference type="GO" id="GO:0005829">
    <property type="term" value="C:cytosol"/>
    <property type="evidence" value="ECO:0007669"/>
    <property type="project" value="TreeGrafter"/>
</dbReference>
<evidence type="ECO:0000259" key="13">
    <source>
        <dbReference type="PROSITE" id="PS51747"/>
    </source>
</evidence>
<evidence type="ECO:0000256" key="1">
    <source>
        <dbReference type="ARBA" id="ARBA00001947"/>
    </source>
</evidence>
<keyword evidence="6 12" id="KW-0378">Hydrolase</keyword>
<dbReference type="InterPro" id="IPR016193">
    <property type="entry name" value="Cytidine_deaminase-like"/>
</dbReference>
<dbReference type="GO" id="GO:0008270">
    <property type="term" value="F:zinc ion binding"/>
    <property type="evidence" value="ECO:0007669"/>
    <property type="project" value="UniProtKB-UniRule"/>
</dbReference>
<comment type="catalytic activity">
    <reaction evidence="12">
        <text>2'-deoxycytidine + H2O + H(+) = 2'-deoxyuridine + NH4(+)</text>
        <dbReference type="Rhea" id="RHEA:13433"/>
        <dbReference type="ChEBI" id="CHEBI:15377"/>
        <dbReference type="ChEBI" id="CHEBI:15378"/>
        <dbReference type="ChEBI" id="CHEBI:15698"/>
        <dbReference type="ChEBI" id="CHEBI:16450"/>
        <dbReference type="ChEBI" id="CHEBI:28938"/>
        <dbReference type="EC" id="3.5.4.5"/>
    </reaction>
</comment>
<evidence type="ECO:0000256" key="2">
    <source>
        <dbReference type="ARBA" id="ARBA00003949"/>
    </source>
</evidence>
<dbReference type="OrthoDB" id="414540at2759"/>
<dbReference type="EMBL" id="LN902841">
    <property type="protein sequence ID" value="CDS38337.1"/>
    <property type="molecule type" value="Genomic_DNA"/>
</dbReference>
<dbReference type="eggNOG" id="KOG0833">
    <property type="taxonomic scope" value="Eukaryota"/>
</dbReference>
<evidence type="ECO:0000256" key="6">
    <source>
        <dbReference type="ARBA" id="ARBA00022801"/>
    </source>
</evidence>
<evidence type="ECO:0000256" key="5">
    <source>
        <dbReference type="ARBA" id="ARBA00022723"/>
    </source>
</evidence>
<evidence type="ECO:0000256" key="10">
    <source>
        <dbReference type="PIRSR" id="PIRSR606262-1"/>
    </source>
</evidence>
<organism evidence="14 15">
    <name type="scientific">Echinococcus multilocularis</name>
    <name type="common">Fox tapeworm</name>
    <dbReference type="NCBI Taxonomy" id="6211"/>
    <lineage>
        <taxon>Eukaryota</taxon>
        <taxon>Metazoa</taxon>
        <taxon>Spiralia</taxon>
        <taxon>Lophotrochozoa</taxon>
        <taxon>Platyhelminthes</taxon>
        <taxon>Cestoda</taxon>
        <taxon>Eucestoda</taxon>
        <taxon>Cyclophyllidea</taxon>
        <taxon>Taeniidae</taxon>
        <taxon>Echinococcus</taxon>
    </lineage>
</organism>
<comment type="catalytic activity">
    <reaction evidence="9 12">
        <text>cytidine + H2O + H(+) = uridine + NH4(+)</text>
        <dbReference type="Rhea" id="RHEA:16069"/>
        <dbReference type="ChEBI" id="CHEBI:15377"/>
        <dbReference type="ChEBI" id="CHEBI:15378"/>
        <dbReference type="ChEBI" id="CHEBI:16704"/>
        <dbReference type="ChEBI" id="CHEBI:17562"/>
        <dbReference type="ChEBI" id="CHEBI:28938"/>
        <dbReference type="EC" id="3.5.4.5"/>
    </reaction>
</comment>
<feature type="domain" description="CMP/dCMP-type deaminase" evidence="13">
    <location>
        <begin position="7"/>
        <end position="135"/>
    </location>
</feature>
<dbReference type="InterPro" id="IPR006262">
    <property type="entry name" value="Cyt_deam_tetra"/>
</dbReference>
<protein>
    <recommendedName>
        <fullName evidence="4 12">Cytidine deaminase</fullName>
        <ecNumber evidence="4 12">3.5.4.5</ecNumber>
    </recommendedName>
    <alternativeName>
        <fullName evidence="8 12">Cytidine aminohydrolase</fullName>
    </alternativeName>
</protein>
<dbReference type="AlphaFoldDB" id="A0A068Y806"/>
<evidence type="ECO:0000256" key="9">
    <source>
        <dbReference type="ARBA" id="ARBA00049558"/>
    </source>
</evidence>
<dbReference type="SUPFAM" id="SSF53927">
    <property type="entry name" value="Cytidine deaminase-like"/>
    <property type="match status" value="1"/>
</dbReference>
<name>A0A068Y806_ECHMU</name>
<proteinExistence type="inferred from homology"/>
<evidence type="ECO:0000256" key="8">
    <source>
        <dbReference type="ARBA" id="ARBA00032005"/>
    </source>
</evidence>
<dbReference type="OMA" id="QQVFTGC"/>
<dbReference type="PANTHER" id="PTHR11644:SF2">
    <property type="entry name" value="CYTIDINE DEAMINASE"/>
    <property type="match status" value="1"/>
</dbReference>
<comment type="similarity">
    <text evidence="3 12">Belongs to the cytidine and deoxycytidylate deaminase family.</text>
</comment>
<keyword evidence="7 11" id="KW-0862">Zinc</keyword>
<dbReference type="GO" id="GO:0004126">
    <property type="term" value="F:cytidine deaminase activity"/>
    <property type="evidence" value="ECO:0007669"/>
    <property type="project" value="UniProtKB-UniRule"/>
</dbReference>
<evidence type="ECO:0000313" key="15">
    <source>
        <dbReference type="Proteomes" id="UP000017246"/>
    </source>
</evidence>
<reference evidence="14" key="2">
    <citation type="submission" date="2015-11" db="EMBL/GenBank/DDBJ databases">
        <authorList>
            <person name="Zhang Y."/>
            <person name="Guo Z."/>
        </authorList>
    </citation>
    <scope>NUCLEOTIDE SEQUENCE</scope>
</reference>
<dbReference type="Proteomes" id="UP000017246">
    <property type="component" value="Unassembled WGS sequence"/>
</dbReference>
<dbReference type="EC" id="3.5.4.5" evidence="4 12"/>
<accession>A0A068Y806</accession>
<gene>
    <name evidence="14" type="ORF">EmuJ_000572800</name>
</gene>
<evidence type="ECO:0000256" key="4">
    <source>
        <dbReference type="ARBA" id="ARBA00012783"/>
    </source>
</evidence>
<evidence type="ECO:0000256" key="3">
    <source>
        <dbReference type="ARBA" id="ARBA00006576"/>
    </source>
</evidence>
<dbReference type="NCBIfam" id="NF004064">
    <property type="entry name" value="PRK05578.1"/>
    <property type="match status" value="1"/>
</dbReference>
<reference evidence="14" key="1">
    <citation type="journal article" date="2013" name="Nature">
        <title>The genomes of four tapeworm species reveal adaptations to parasitism.</title>
        <authorList>
            <person name="Tsai I.J."/>
            <person name="Zarowiecki M."/>
            <person name="Holroyd N."/>
            <person name="Garciarrubio A."/>
            <person name="Sanchez-Flores A."/>
            <person name="Brooks K.L."/>
            <person name="Tracey A."/>
            <person name="Bobes R.J."/>
            <person name="Fragoso G."/>
            <person name="Sciutto E."/>
            <person name="Aslett M."/>
            <person name="Beasley H."/>
            <person name="Bennett H.M."/>
            <person name="Cai J."/>
            <person name="Camicia F."/>
            <person name="Clark R."/>
            <person name="Cucher M."/>
            <person name="De Silva N."/>
            <person name="Day T.A."/>
            <person name="Deplazes P."/>
            <person name="Estrada K."/>
            <person name="Fernandez C."/>
            <person name="Holland P.W."/>
            <person name="Hou J."/>
            <person name="Hu S."/>
            <person name="Huckvale T."/>
            <person name="Hung S.S."/>
            <person name="Kamenetzky L."/>
            <person name="Keane J.A."/>
            <person name="Kiss F."/>
            <person name="Koziol U."/>
            <person name="Lambert O."/>
            <person name="Liu K."/>
            <person name="Luo X."/>
            <person name="Luo Y."/>
            <person name="Macchiaroli N."/>
            <person name="Nichol S."/>
            <person name="Paps J."/>
            <person name="Parkinson J."/>
            <person name="Pouchkina-Stantcheva N."/>
            <person name="Riddiford N."/>
            <person name="Rosenzvit M."/>
            <person name="Salinas G."/>
            <person name="Wasmuth J.D."/>
            <person name="Zamanian M."/>
            <person name="Zheng Y."/>
            <person name="Cai X."/>
            <person name="Soberon X."/>
            <person name="Olson P.D."/>
            <person name="Laclette J.P."/>
            <person name="Brehm K."/>
            <person name="Berriman M."/>
            <person name="Garciarrubio A."/>
            <person name="Bobes R.J."/>
            <person name="Fragoso G."/>
            <person name="Sanchez-Flores A."/>
            <person name="Estrada K."/>
            <person name="Cevallos M.A."/>
            <person name="Morett E."/>
            <person name="Gonzalez V."/>
            <person name="Portillo T."/>
            <person name="Ochoa-Leyva A."/>
            <person name="Jose M.V."/>
            <person name="Sciutto E."/>
            <person name="Landa A."/>
            <person name="Jimenez L."/>
            <person name="Valdes V."/>
            <person name="Carrero J.C."/>
            <person name="Larralde C."/>
            <person name="Morales-Montor J."/>
            <person name="Limon-Lason J."/>
            <person name="Soberon X."/>
            <person name="Laclette J.P."/>
        </authorList>
    </citation>
    <scope>NUCLEOTIDE SEQUENCE [LARGE SCALE GENOMIC DNA]</scope>
</reference>
<dbReference type="NCBIfam" id="TIGR01354">
    <property type="entry name" value="cyt_deam_tetra"/>
    <property type="match status" value="1"/>
</dbReference>
<dbReference type="STRING" id="6211.A0A068Y806"/>
<evidence type="ECO:0000256" key="7">
    <source>
        <dbReference type="ARBA" id="ARBA00022833"/>
    </source>
</evidence>
<comment type="cofactor">
    <cofactor evidence="1 11 12">
        <name>Zn(2+)</name>
        <dbReference type="ChEBI" id="CHEBI:29105"/>
    </cofactor>
</comment>
<dbReference type="GO" id="GO:0055086">
    <property type="term" value="P:nucleobase-containing small molecule metabolic process"/>
    <property type="evidence" value="ECO:0007669"/>
    <property type="project" value="UniProtKB-ARBA"/>
</dbReference>
<dbReference type="InterPro" id="IPR050202">
    <property type="entry name" value="Cyt/Deoxycyt_deaminase"/>
</dbReference>
<dbReference type="Gene3D" id="3.40.140.10">
    <property type="entry name" value="Cytidine Deaminase, domain 2"/>
    <property type="match status" value="1"/>
</dbReference>
<dbReference type="GO" id="GO:0072527">
    <property type="term" value="P:pyrimidine-containing compound metabolic process"/>
    <property type="evidence" value="ECO:0007669"/>
    <property type="project" value="UniProtKB-ARBA"/>
</dbReference>
<dbReference type="PANTHER" id="PTHR11644">
    <property type="entry name" value="CYTIDINE DEAMINASE"/>
    <property type="match status" value="1"/>
</dbReference>
<feature type="binding site" evidence="11">
    <location>
        <position position="95"/>
    </location>
    <ligand>
        <name>Zn(2+)</name>
        <dbReference type="ChEBI" id="CHEBI:29105"/>
        <note>catalytic</note>
    </ligand>
</feature>
<evidence type="ECO:0000256" key="11">
    <source>
        <dbReference type="PIRSR" id="PIRSR606262-3"/>
    </source>
</evidence>
<feature type="binding site" evidence="11">
    <location>
        <position position="92"/>
    </location>
    <ligand>
        <name>Zn(2+)</name>
        <dbReference type="ChEBI" id="CHEBI:29105"/>
        <note>catalytic</note>
    </ligand>
</feature>
<keyword evidence="5 11" id="KW-0479">Metal-binding</keyword>
<dbReference type="FunFam" id="3.40.140.10:FF:000008">
    <property type="entry name" value="Cytidine deaminase"/>
    <property type="match status" value="1"/>
</dbReference>
<comment type="function">
    <text evidence="2 12">This enzyme scavenges exogenous and endogenous cytidine and 2'-deoxycytidine for UMP synthesis.</text>
</comment>
<dbReference type="Pfam" id="PF00383">
    <property type="entry name" value="dCMP_cyt_deam_1"/>
    <property type="match status" value="1"/>
</dbReference>
<dbReference type="PROSITE" id="PS51747">
    <property type="entry name" value="CYT_DCMP_DEAMINASES_2"/>
    <property type="match status" value="1"/>
</dbReference>
<evidence type="ECO:0000313" key="14">
    <source>
        <dbReference type="EMBL" id="CDS38337.1"/>
    </source>
</evidence>